<dbReference type="Gene3D" id="3.10.50.40">
    <property type="match status" value="1"/>
</dbReference>
<evidence type="ECO:0000313" key="6">
    <source>
        <dbReference type="EMBL" id="OSX75330.1"/>
    </source>
</evidence>
<dbReference type="InterPro" id="IPR036873">
    <property type="entry name" value="Rhodanese-like_dom_sf"/>
</dbReference>
<dbReference type="EMBL" id="KV918907">
    <property type="protein sequence ID" value="OSX75330.1"/>
    <property type="molecule type" value="Genomic_DNA"/>
</dbReference>
<feature type="domain" description="PpiC" evidence="4">
    <location>
        <begin position="105"/>
        <end position="193"/>
    </location>
</feature>
<protein>
    <recommendedName>
        <fullName evidence="2">Peptidyl-prolyl cis-trans isomerase</fullName>
        <ecNumber evidence="2">5.2.1.8</ecNumber>
    </recommendedName>
</protein>
<gene>
    <name evidence="6" type="ORF">BU14_0240s0008</name>
</gene>
<dbReference type="PROSITE" id="PS50206">
    <property type="entry name" value="RHODANESE_3"/>
    <property type="match status" value="1"/>
</dbReference>
<proteinExistence type="predicted"/>
<dbReference type="PROSITE" id="PS50198">
    <property type="entry name" value="PPIC_PPIASE_2"/>
    <property type="match status" value="1"/>
</dbReference>
<dbReference type="InterPro" id="IPR046357">
    <property type="entry name" value="PPIase_dom_sf"/>
</dbReference>
<organism evidence="6 7">
    <name type="scientific">Porphyra umbilicalis</name>
    <name type="common">Purple laver</name>
    <name type="synonym">Red alga</name>
    <dbReference type="NCBI Taxonomy" id="2786"/>
    <lineage>
        <taxon>Eukaryota</taxon>
        <taxon>Rhodophyta</taxon>
        <taxon>Bangiophyceae</taxon>
        <taxon>Bangiales</taxon>
        <taxon>Bangiaceae</taxon>
        <taxon>Porphyra</taxon>
    </lineage>
</organism>
<feature type="domain" description="Rhodanese" evidence="5">
    <location>
        <begin position="213"/>
        <end position="253"/>
    </location>
</feature>
<evidence type="ECO:0000313" key="7">
    <source>
        <dbReference type="Proteomes" id="UP000218209"/>
    </source>
</evidence>
<dbReference type="PANTHER" id="PTHR43629:SF2">
    <property type="entry name" value="RHODANESE-LIKE_PPIC DOMAIN-CONTAINING PROTEIN 12, CHLOROPLASTIC"/>
    <property type="match status" value="1"/>
</dbReference>
<dbReference type="OrthoDB" id="1911748at2759"/>
<dbReference type="Pfam" id="PF13616">
    <property type="entry name" value="Rotamase_3"/>
    <property type="match status" value="1"/>
</dbReference>
<sequence length="288" mass="29523">MAFVGAAPPLRCFARSIRAVRGAATVRVTPARSSTAVPTVLPTTRSFLSGSSPLSLSRTVAPAGSPAVTTPRRRLTAMAGDGDKPVGWSTVLASPPSAAAGTPPPESARAAHILVESEADAAAAWAAIDGGKPWDDVARTASSCPSASKGGDLGWFGRGAMVPEFETAAFDHPVGTVLMVRSGFGWHLVRVTGGRAGVGTATVHALADRLKADGPPPQLIDVREAEELASASVDGFVHVPLSELSGGGGRPSPPSRRWTSRRKRTCCAITVFAAGRWPTRSCGGGGRM</sequence>
<keyword evidence="1 2" id="KW-0413">Isomerase</keyword>
<name>A0A1X6P3J5_PORUM</name>
<evidence type="ECO:0000259" key="4">
    <source>
        <dbReference type="PROSITE" id="PS50198"/>
    </source>
</evidence>
<keyword evidence="7" id="KW-1185">Reference proteome</keyword>
<evidence type="ECO:0000259" key="5">
    <source>
        <dbReference type="PROSITE" id="PS50206"/>
    </source>
</evidence>
<feature type="region of interest" description="Disordered" evidence="3">
    <location>
        <begin position="242"/>
        <end position="261"/>
    </location>
</feature>
<evidence type="ECO:0000256" key="3">
    <source>
        <dbReference type="SAM" id="MobiDB-lite"/>
    </source>
</evidence>
<dbReference type="PANTHER" id="PTHR43629">
    <property type="entry name" value="PEPTIDYL-PROLYL CIS-TRANS ISOMERASE"/>
    <property type="match status" value="1"/>
</dbReference>
<dbReference type="GO" id="GO:0003755">
    <property type="term" value="F:peptidyl-prolyl cis-trans isomerase activity"/>
    <property type="evidence" value="ECO:0007669"/>
    <property type="project" value="UniProtKB-UniRule"/>
</dbReference>
<dbReference type="InterPro" id="IPR052204">
    <property type="entry name" value="PpiC/parvulin_rotamase"/>
</dbReference>
<reference evidence="6 7" key="1">
    <citation type="submission" date="2017-03" db="EMBL/GenBank/DDBJ databases">
        <title>WGS assembly of Porphyra umbilicalis.</title>
        <authorList>
            <person name="Brawley S.H."/>
            <person name="Blouin N.A."/>
            <person name="Ficko-Blean E."/>
            <person name="Wheeler G.L."/>
            <person name="Lohr M."/>
            <person name="Goodson H.V."/>
            <person name="Jenkins J.W."/>
            <person name="Blaby-Haas C.E."/>
            <person name="Helliwell K.E."/>
            <person name="Chan C."/>
            <person name="Marriage T."/>
            <person name="Bhattacharya D."/>
            <person name="Klein A.S."/>
            <person name="Badis Y."/>
            <person name="Brodie J."/>
            <person name="Cao Y."/>
            <person name="Collen J."/>
            <person name="Dittami S.M."/>
            <person name="Gachon C.M."/>
            <person name="Green B.R."/>
            <person name="Karpowicz S."/>
            <person name="Kim J.W."/>
            <person name="Kudahl U."/>
            <person name="Lin S."/>
            <person name="Michel G."/>
            <person name="Mittag M."/>
            <person name="Olson B.J."/>
            <person name="Pangilinan J."/>
            <person name="Peng Y."/>
            <person name="Qiu H."/>
            <person name="Shu S."/>
            <person name="Singer J.T."/>
            <person name="Smith A.G."/>
            <person name="Sprecher B.N."/>
            <person name="Wagner V."/>
            <person name="Wang W."/>
            <person name="Wang Z.-Y."/>
            <person name="Yan J."/>
            <person name="Yarish C."/>
            <person name="Zoeuner-Riek S."/>
            <person name="Zhuang Y."/>
            <person name="Zou Y."/>
            <person name="Lindquist E.A."/>
            <person name="Grimwood J."/>
            <person name="Barry K."/>
            <person name="Rokhsar D.S."/>
            <person name="Schmutz J."/>
            <person name="Stiller J.W."/>
            <person name="Grossman A.R."/>
            <person name="Prochnik S.E."/>
        </authorList>
    </citation>
    <scope>NUCLEOTIDE SEQUENCE [LARGE SCALE GENOMIC DNA]</scope>
    <source>
        <strain evidence="6">4086291</strain>
    </source>
</reference>
<dbReference type="InterPro" id="IPR000297">
    <property type="entry name" value="PPIase_PpiC"/>
</dbReference>
<keyword evidence="1 2" id="KW-0697">Rotamase</keyword>
<evidence type="ECO:0000256" key="2">
    <source>
        <dbReference type="RuleBase" id="RU363014"/>
    </source>
</evidence>
<dbReference type="SUPFAM" id="SSF54534">
    <property type="entry name" value="FKBP-like"/>
    <property type="match status" value="1"/>
</dbReference>
<dbReference type="SUPFAM" id="SSF52821">
    <property type="entry name" value="Rhodanese/Cell cycle control phosphatase"/>
    <property type="match status" value="1"/>
</dbReference>
<accession>A0A1X6P3J5</accession>
<dbReference type="EC" id="5.2.1.8" evidence="2"/>
<dbReference type="Gene3D" id="3.40.250.10">
    <property type="entry name" value="Rhodanese-like domain"/>
    <property type="match status" value="1"/>
</dbReference>
<dbReference type="Proteomes" id="UP000218209">
    <property type="component" value="Unassembled WGS sequence"/>
</dbReference>
<evidence type="ECO:0000256" key="1">
    <source>
        <dbReference type="PROSITE-ProRule" id="PRU00278"/>
    </source>
</evidence>
<dbReference type="AlphaFoldDB" id="A0A1X6P3J5"/>
<comment type="catalytic activity">
    <reaction evidence="2">
        <text>[protein]-peptidylproline (omega=180) = [protein]-peptidylproline (omega=0)</text>
        <dbReference type="Rhea" id="RHEA:16237"/>
        <dbReference type="Rhea" id="RHEA-COMP:10747"/>
        <dbReference type="Rhea" id="RHEA-COMP:10748"/>
        <dbReference type="ChEBI" id="CHEBI:83833"/>
        <dbReference type="ChEBI" id="CHEBI:83834"/>
        <dbReference type="EC" id="5.2.1.8"/>
    </reaction>
</comment>
<dbReference type="InterPro" id="IPR001763">
    <property type="entry name" value="Rhodanese-like_dom"/>
</dbReference>